<proteinExistence type="predicted"/>
<evidence type="ECO:0000313" key="2">
    <source>
        <dbReference type="Proteomes" id="UP000277570"/>
    </source>
</evidence>
<dbReference type="EMBL" id="UYIN01000024">
    <property type="protein sequence ID" value="VDG74632.1"/>
    <property type="molecule type" value="Genomic_DNA"/>
</dbReference>
<organism evidence="1 2">
    <name type="scientific">Clostridium carnis</name>
    <dbReference type="NCBI Taxonomy" id="1530"/>
    <lineage>
        <taxon>Bacteria</taxon>
        <taxon>Bacillati</taxon>
        <taxon>Bacillota</taxon>
        <taxon>Clostridia</taxon>
        <taxon>Eubacteriales</taxon>
        <taxon>Clostridiaceae</taxon>
        <taxon>Clostridium</taxon>
    </lineage>
</organism>
<keyword evidence="2" id="KW-1185">Reference proteome</keyword>
<evidence type="ECO:0000313" key="1">
    <source>
        <dbReference type="EMBL" id="VDG74632.1"/>
    </source>
</evidence>
<dbReference type="Pfam" id="PF11863">
    <property type="entry name" value="DUF3383"/>
    <property type="match status" value="1"/>
</dbReference>
<protein>
    <submittedName>
        <fullName evidence="1">Protein of uncharacterized function (DUF3383)</fullName>
    </submittedName>
</protein>
<dbReference type="InterPro" id="IPR021808">
    <property type="entry name" value="DUF3383"/>
</dbReference>
<gene>
    <name evidence="1" type="ORF">NCTC10913_04884</name>
</gene>
<comment type="caution">
    <text evidence="1">The sequence shown here is derived from an EMBL/GenBank/DDBJ whole genome shotgun (WGS) entry which is preliminary data.</text>
</comment>
<dbReference type="Proteomes" id="UP000277570">
    <property type="component" value="Unassembled WGS sequence"/>
</dbReference>
<accession>A0ABY6T1T2</accession>
<sequence length="369" mass="39858">MSTLPLNDVVDVSVSVGPASAVRTSFNLGIIVGKSKVISTDDRVKTYSKMADLTADGWKGNEPEYLAAQKYFSQSPRPIKVAIGRQDEENETVVQAVTACREANSEWYAVYVCGIEKSDIVELAKYIDSTSPESYLFYDTSDSDVPTATSGNIFETLKKNGVHRALGQYSTKTDYAAVGIMGVAMGRNTSTSGSAFTLAYKTVSGVETEPLTSTQVTAIKNLNGNVYLNRGSVYDLFEMGVSADGTHFDEVLNLDMLTNNIQTSVVSALARSAKIPQTDAGMDSLLNAITEPLEKAREIGFIAPGVWNTESILTIEKGDTLSRGYVILSDSVDSQSQADREARKAPPVYILIKCAGAIENVSIKLYVNR</sequence>
<dbReference type="RefSeq" id="WP_125150202.1">
    <property type="nucleotide sequence ID" value="NZ_UYIN01000024.1"/>
</dbReference>
<name>A0ABY6T1T2_9CLOT</name>
<reference evidence="1 2" key="1">
    <citation type="submission" date="2018-11" db="EMBL/GenBank/DDBJ databases">
        <authorList>
            <consortium name="Pathogen Informatics"/>
        </authorList>
    </citation>
    <scope>NUCLEOTIDE SEQUENCE [LARGE SCALE GENOMIC DNA]</scope>
    <source>
        <strain evidence="1 2">NCTC10913</strain>
    </source>
</reference>